<dbReference type="Proteomes" id="UP000316184">
    <property type="component" value="Unassembled WGS sequence"/>
</dbReference>
<dbReference type="InterPro" id="IPR009078">
    <property type="entry name" value="Ferritin-like_SF"/>
</dbReference>
<dbReference type="GO" id="GO:0016491">
    <property type="term" value="F:oxidoreductase activity"/>
    <property type="evidence" value="ECO:0007669"/>
    <property type="project" value="InterPro"/>
</dbReference>
<keyword evidence="2" id="KW-1185">Reference proteome</keyword>
<name>A0A561U7W8_9PSEU</name>
<dbReference type="OrthoDB" id="786532at2"/>
<evidence type="ECO:0000313" key="1">
    <source>
        <dbReference type="EMBL" id="TWF95470.1"/>
    </source>
</evidence>
<dbReference type="SUPFAM" id="SSF47240">
    <property type="entry name" value="Ferritin-like"/>
    <property type="match status" value="1"/>
</dbReference>
<dbReference type="InterPro" id="IPR025859">
    <property type="entry name" value="AurF/CmlI"/>
</dbReference>
<dbReference type="Gene3D" id="1.10.620.20">
    <property type="entry name" value="Ribonucleotide Reductase, subunit A"/>
    <property type="match status" value="1"/>
</dbReference>
<dbReference type="AlphaFoldDB" id="A0A561U7W8"/>
<comment type="caution">
    <text evidence="1">The sequence shown here is derived from an EMBL/GenBank/DDBJ whole genome shotgun (WGS) entry which is preliminary data.</text>
</comment>
<organism evidence="1 2">
    <name type="scientific">Saccharopolyspora dendranthemae</name>
    <dbReference type="NCBI Taxonomy" id="1181886"/>
    <lineage>
        <taxon>Bacteria</taxon>
        <taxon>Bacillati</taxon>
        <taxon>Actinomycetota</taxon>
        <taxon>Actinomycetes</taxon>
        <taxon>Pseudonocardiales</taxon>
        <taxon>Pseudonocardiaceae</taxon>
        <taxon>Saccharopolyspora</taxon>
    </lineage>
</organism>
<reference evidence="1 2" key="1">
    <citation type="submission" date="2019-06" db="EMBL/GenBank/DDBJ databases">
        <title>Sequencing the genomes of 1000 actinobacteria strains.</title>
        <authorList>
            <person name="Klenk H.-P."/>
        </authorList>
    </citation>
    <scope>NUCLEOTIDE SEQUENCE [LARGE SCALE GENOMIC DNA]</scope>
    <source>
        <strain evidence="1 2">DSM 46699</strain>
    </source>
</reference>
<dbReference type="InterPro" id="IPR012348">
    <property type="entry name" value="RNR-like"/>
</dbReference>
<dbReference type="Pfam" id="PF11583">
    <property type="entry name" value="AurF"/>
    <property type="match status" value="1"/>
</dbReference>
<proteinExistence type="predicted"/>
<protein>
    <submittedName>
        <fullName evidence="1">Para-aminobenzoate N-oxygenase AurF</fullName>
    </submittedName>
</protein>
<evidence type="ECO:0000313" key="2">
    <source>
        <dbReference type="Proteomes" id="UP000316184"/>
    </source>
</evidence>
<gene>
    <name evidence="1" type="ORF">FHU35_12465</name>
</gene>
<dbReference type="EMBL" id="VIWX01000002">
    <property type="protein sequence ID" value="TWF95470.1"/>
    <property type="molecule type" value="Genomic_DNA"/>
</dbReference>
<sequence length="306" mass="34177">MTTNADSAPSDRVAERLQRSSAKHSYDPDVDIDWDAPLVDGAYGKPAHRCSLYGTPLWEGLSERQRAELSMQELGASTASGVWFELILMQGLTRYAYSADPTSHRAQYALTEIADECRHSTMFGKAIDKIDGIVHRPSRFGHRAGKLFGAVVGPTLLFSGAIYVEELADAMQREIMRDESLQPLGRMVSRIHVLEEARHISFAKDELERAWRSHGPLAREALRWALTGMMLVATEEFLHPKVYTSVGLDPREAKRVADSNPHWRQAKADWARKAVELFADMGIIRGPSSAVLRRAGLLDSVQRRPA</sequence>
<dbReference type="RefSeq" id="WP_145738443.1">
    <property type="nucleotide sequence ID" value="NZ_VIWX01000002.1"/>
</dbReference>
<accession>A0A561U7W8</accession>